<dbReference type="EMBL" id="CP002826">
    <property type="protein sequence ID" value="AEI07452.1"/>
    <property type="molecule type" value="Genomic_DNA"/>
</dbReference>
<evidence type="ECO:0000256" key="6">
    <source>
        <dbReference type="SAM" id="MobiDB-lite"/>
    </source>
</evidence>
<dbReference type="InterPro" id="IPR025965">
    <property type="entry name" value="FlgD/Vpr_Ig-like"/>
</dbReference>
<feature type="domain" description="FlgD/Vpr Ig-like" evidence="7">
    <location>
        <begin position="115"/>
        <end position="180"/>
    </location>
</feature>
<dbReference type="RefSeq" id="WP_012562371.1">
    <property type="nucleotide sequence ID" value="NC_011386.1"/>
</dbReference>
<evidence type="ECO:0000256" key="1">
    <source>
        <dbReference type="ARBA" id="ARBA00010577"/>
    </source>
</evidence>
<keyword evidence="3 5" id="KW-1005">Bacterial flagellum biogenesis</keyword>
<dbReference type="Gene3D" id="2.30.30.910">
    <property type="match status" value="1"/>
</dbReference>
<organism evidence="9 10">
    <name type="scientific">Afipia carboxidovorans (strain ATCC 49405 / DSM 1227 / KCTC 32145 / OM5)</name>
    <name type="common">Oligotropha carboxidovorans</name>
    <dbReference type="NCBI Taxonomy" id="504832"/>
    <lineage>
        <taxon>Bacteria</taxon>
        <taxon>Pseudomonadati</taxon>
        <taxon>Pseudomonadota</taxon>
        <taxon>Alphaproteobacteria</taxon>
        <taxon>Hyphomicrobiales</taxon>
        <taxon>Nitrobacteraceae</taxon>
        <taxon>Afipia</taxon>
    </lineage>
</organism>
<reference evidence="9 10" key="1">
    <citation type="journal article" date="2011" name="J. Bacteriol.">
        <title>Complete genome sequences of the chemolithoautotrophic Oligotropha carboxidovorans strains OM4 and OM5.</title>
        <authorList>
            <person name="Volland S."/>
            <person name="Rachinger M."/>
            <person name="Strittmatter A."/>
            <person name="Daniel R."/>
            <person name="Gottschalk G."/>
            <person name="Meyer O."/>
        </authorList>
    </citation>
    <scope>NUCLEOTIDE SEQUENCE [LARGE SCALE GENOMIC DNA]</scope>
    <source>
        <strain evidence="10">ATCC 49405 / DSM 1227 / KCTC 32145 / OM5</strain>
    </source>
</reference>
<dbReference type="Pfam" id="PF13860">
    <property type="entry name" value="FlgD_ig"/>
    <property type="match status" value="1"/>
</dbReference>
<dbReference type="KEGG" id="oca:OCAR_5209"/>
<dbReference type="PATRIC" id="fig|504832.7.peg.2915"/>
<sequence>MSVDSTMPSTVTSAGAAAQNNTSTKSSSSTGIADNFQTFLTLLTTQLQNQNPLDPLDTNQFTQQLVQFAQVEQQLKANDQLSALVALQKTAQSTQALGFVGQTISVDGSTAYFNGAATWNFNAAADCNSVVTISAPNGETAYTGSYALTAGNASFMWDGKGNDGTQWPPGNYKLSITAKDTTGKDVVVTTEVQGVVDSVDMTADPALLSMGGNTYTIDQIKRVIRTTVDTGGGTGTTDS</sequence>
<dbReference type="OrthoDB" id="9785233at2"/>
<dbReference type="Pfam" id="PF13861">
    <property type="entry name" value="FLgD_tudor"/>
    <property type="match status" value="1"/>
</dbReference>
<evidence type="ECO:0000259" key="8">
    <source>
        <dbReference type="Pfam" id="PF13861"/>
    </source>
</evidence>
<evidence type="ECO:0000256" key="2">
    <source>
        <dbReference type="ARBA" id="ARBA00016013"/>
    </source>
</evidence>
<feature type="region of interest" description="Disordered" evidence="6">
    <location>
        <begin position="1"/>
        <end position="30"/>
    </location>
</feature>
<gene>
    <name evidence="9" type="ordered locus">OCA5_c27580</name>
</gene>
<dbReference type="HOGENOM" id="CLU_047535_0_1_5"/>
<feature type="compositionally biased region" description="Polar residues" evidence="6">
    <location>
        <begin position="1"/>
        <end position="21"/>
    </location>
</feature>
<accession>B6JCC5</accession>
<feature type="domain" description="FlgD Tudor-like" evidence="8">
    <location>
        <begin position="92"/>
        <end position="221"/>
    </location>
</feature>
<dbReference type="InterPro" id="IPR005648">
    <property type="entry name" value="FlgD"/>
</dbReference>
<name>B6JCC5_AFIC5</name>
<dbReference type="GO" id="GO:0044781">
    <property type="term" value="P:bacterial-type flagellum organization"/>
    <property type="evidence" value="ECO:0007669"/>
    <property type="project" value="UniProtKB-UniRule"/>
</dbReference>
<protein>
    <recommendedName>
        <fullName evidence="2 5">Basal-body rod modification protein FlgD</fullName>
    </recommendedName>
</protein>
<evidence type="ECO:0000256" key="3">
    <source>
        <dbReference type="ARBA" id="ARBA00022795"/>
    </source>
</evidence>
<dbReference type="STRING" id="504832.OCA5_c27580"/>
<evidence type="ECO:0000313" key="10">
    <source>
        <dbReference type="Proteomes" id="UP000007730"/>
    </source>
</evidence>
<dbReference type="AlphaFoldDB" id="B6JCC5"/>
<dbReference type="eggNOG" id="COG1843">
    <property type="taxonomic scope" value="Bacteria"/>
</dbReference>
<dbReference type="Proteomes" id="UP000007730">
    <property type="component" value="Chromosome"/>
</dbReference>
<comment type="function">
    <text evidence="4 5">Required for flagellar hook formation. May act as a scaffolding protein.</text>
</comment>
<proteinExistence type="inferred from homology"/>
<dbReference type="KEGG" id="ocg:OCA5_c27580"/>
<evidence type="ECO:0000256" key="5">
    <source>
        <dbReference type="RuleBase" id="RU362076"/>
    </source>
</evidence>
<evidence type="ECO:0000313" key="9">
    <source>
        <dbReference type="EMBL" id="AEI07452.1"/>
    </source>
</evidence>
<dbReference type="Gene3D" id="2.60.40.4070">
    <property type="match status" value="1"/>
</dbReference>
<evidence type="ECO:0000259" key="7">
    <source>
        <dbReference type="Pfam" id="PF13860"/>
    </source>
</evidence>
<dbReference type="InterPro" id="IPR025963">
    <property type="entry name" value="FLgD_Tudor"/>
</dbReference>
<comment type="similarity">
    <text evidence="1 5">Belongs to the FlgD family.</text>
</comment>
<keyword evidence="10" id="KW-1185">Reference proteome</keyword>
<evidence type="ECO:0000256" key="4">
    <source>
        <dbReference type="ARBA" id="ARBA00024746"/>
    </source>
</evidence>
<dbReference type="Pfam" id="PF03963">
    <property type="entry name" value="FlgD"/>
    <property type="match status" value="1"/>
</dbReference>